<reference evidence="4 5" key="1">
    <citation type="submission" date="2023-10" db="EMBL/GenBank/DDBJ databases">
        <title>Eight complete genome sequences of bacteria isolated from laboratory stock of Giant Kelp gametophytes.</title>
        <authorList>
            <person name="Tolentino B."/>
            <person name="Nuzhdin S."/>
        </authorList>
    </citation>
    <scope>NUCLEOTIDE SEQUENCE [LARGE SCALE GENOMIC DNA]</scope>
    <source>
        <strain evidence="4 5">LC.270.F.C4</strain>
    </source>
</reference>
<evidence type="ECO:0000256" key="1">
    <source>
        <dbReference type="ARBA" id="ARBA00022908"/>
    </source>
</evidence>
<dbReference type="RefSeq" id="WP_317385134.1">
    <property type="nucleotide sequence ID" value="NZ_CP136704.1"/>
</dbReference>
<dbReference type="InterPro" id="IPR011010">
    <property type="entry name" value="DNA_brk_join_enz"/>
</dbReference>
<evidence type="ECO:0000313" key="4">
    <source>
        <dbReference type="EMBL" id="WOI32860.1"/>
    </source>
</evidence>
<evidence type="ECO:0000313" key="5">
    <source>
        <dbReference type="Proteomes" id="UP001302666"/>
    </source>
</evidence>
<sequence length="350" mass="39296">MPLKLSKRSKNGPYYARGTVAGHKIFESTGLSNKRQAEAWAIRKEHQILERHALGGKATLTFAEAAHDYMMTGGDARFLEKILLHLGPDQLVSNIDNHFLLQLAETLYPDGSAATKNRQVITPVSAIINMAADNGKADHRRFRRLKAKGARTRWLTPEEFEALCDQAPPHLKVILTFMIGTGCRTSEALSADVRYWHASTGEIWLPETKNGHARMVQMPQRARDLILSHGVPRSGPLLRSHKGLAYVARDNSGGHIKKAFCTARENARLGADVTPHVLRHTWATWFYASTRDYGRLLDLGGWRTSSTAERYRKLAPSDLGERLKVYGWDFSRLGDQLPKPEERRAAMRAV</sequence>
<dbReference type="InterPro" id="IPR002104">
    <property type="entry name" value="Integrase_catalytic"/>
</dbReference>
<dbReference type="Gene3D" id="1.10.443.10">
    <property type="entry name" value="Intergrase catalytic core"/>
    <property type="match status" value="1"/>
</dbReference>
<dbReference type="CDD" id="cd00796">
    <property type="entry name" value="INT_Rci_Hp1_C"/>
    <property type="match status" value="1"/>
</dbReference>
<dbReference type="Pfam" id="PF00589">
    <property type="entry name" value="Phage_integrase"/>
    <property type="match status" value="1"/>
</dbReference>
<gene>
    <name evidence="4" type="ORF">R1T40_18280</name>
</gene>
<dbReference type="InterPro" id="IPR013762">
    <property type="entry name" value="Integrase-like_cat_sf"/>
</dbReference>
<proteinExistence type="predicted"/>
<name>A0ABZ0HDF2_TRISK</name>
<dbReference type="PANTHER" id="PTHR30349:SF88">
    <property type="entry name" value="BLL1584 PROTEIN"/>
    <property type="match status" value="1"/>
</dbReference>
<dbReference type="InterPro" id="IPR050090">
    <property type="entry name" value="Tyrosine_recombinase_XerCD"/>
</dbReference>
<keyword evidence="5" id="KW-1185">Reference proteome</keyword>
<keyword evidence="2" id="KW-0233">DNA recombination</keyword>
<dbReference type="Proteomes" id="UP001302666">
    <property type="component" value="Chromosome"/>
</dbReference>
<dbReference type="PANTHER" id="PTHR30349">
    <property type="entry name" value="PHAGE INTEGRASE-RELATED"/>
    <property type="match status" value="1"/>
</dbReference>
<dbReference type="EMBL" id="CP136704">
    <property type="protein sequence ID" value="WOI32860.1"/>
    <property type="molecule type" value="Genomic_DNA"/>
</dbReference>
<dbReference type="SUPFAM" id="SSF56349">
    <property type="entry name" value="DNA breaking-rejoining enzymes"/>
    <property type="match status" value="1"/>
</dbReference>
<keyword evidence="1" id="KW-0229">DNA integration</keyword>
<evidence type="ECO:0000259" key="3">
    <source>
        <dbReference type="PROSITE" id="PS51898"/>
    </source>
</evidence>
<protein>
    <submittedName>
        <fullName evidence="4">Site-specific integrase</fullName>
    </submittedName>
</protein>
<feature type="domain" description="Tyr recombinase" evidence="3">
    <location>
        <begin position="150"/>
        <end position="324"/>
    </location>
</feature>
<evidence type="ECO:0000256" key="2">
    <source>
        <dbReference type="ARBA" id="ARBA00023172"/>
    </source>
</evidence>
<dbReference type="PROSITE" id="PS51898">
    <property type="entry name" value="TYR_RECOMBINASE"/>
    <property type="match status" value="1"/>
</dbReference>
<organism evidence="4 5">
    <name type="scientific">Tritonibacter scottomollicae</name>
    <name type="common">Epibacterium scottomollicae</name>
    <dbReference type="NCBI Taxonomy" id="483013"/>
    <lineage>
        <taxon>Bacteria</taxon>
        <taxon>Pseudomonadati</taxon>
        <taxon>Pseudomonadota</taxon>
        <taxon>Alphaproteobacteria</taxon>
        <taxon>Rhodobacterales</taxon>
        <taxon>Paracoccaceae</taxon>
        <taxon>Tritonibacter</taxon>
    </lineage>
</organism>
<accession>A0ABZ0HDF2</accession>